<evidence type="ECO:0000256" key="6">
    <source>
        <dbReference type="SAM" id="SignalP"/>
    </source>
</evidence>
<evidence type="ECO:0000256" key="4">
    <source>
        <dbReference type="ARBA" id="ARBA00022729"/>
    </source>
</evidence>
<keyword evidence="3" id="KW-0813">Transport</keyword>
<reference evidence="8" key="1">
    <citation type="submission" date="2016-10" db="EMBL/GenBank/DDBJ databases">
        <authorList>
            <person name="Varghese N."/>
            <person name="Submissions S."/>
        </authorList>
    </citation>
    <scope>NUCLEOTIDE SEQUENCE [LARGE SCALE GENOMIC DNA]</scope>
    <source>
        <strain evidence="8">DSM 26471</strain>
    </source>
</reference>
<feature type="signal peptide" evidence="6">
    <location>
        <begin position="1"/>
        <end position="19"/>
    </location>
</feature>
<evidence type="ECO:0000256" key="5">
    <source>
        <dbReference type="ARBA" id="ARBA00022764"/>
    </source>
</evidence>
<protein>
    <submittedName>
        <fullName evidence="7">Accessory colonization factor AcfC</fullName>
    </submittedName>
</protein>
<feature type="chain" id="PRO_5011739215" evidence="6">
    <location>
        <begin position="20"/>
        <end position="264"/>
    </location>
</feature>
<dbReference type="AlphaFoldDB" id="A0A1I3WTT4"/>
<evidence type="ECO:0000256" key="3">
    <source>
        <dbReference type="ARBA" id="ARBA00022448"/>
    </source>
</evidence>
<dbReference type="SUPFAM" id="SSF53850">
    <property type="entry name" value="Periplasmic binding protein-like II"/>
    <property type="match status" value="1"/>
</dbReference>
<evidence type="ECO:0000313" key="7">
    <source>
        <dbReference type="EMBL" id="SFK09851.1"/>
    </source>
</evidence>
<gene>
    <name evidence="7" type="ORF">SAMN04487991_3803</name>
</gene>
<dbReference type="Gene3D" id="3.40.190.10">
    <property type="entry name" value="Periplasmic binding protein-like II"/>
    <property type="match status" value="2"/>
</dbReference>
<dbReference type="GO" id="GO:0042597">
    <property type="term" value="C:periplasmic space"/>
    <property type="evidence" value="ECO:0007669"/>
    <property type="project" value="UniProtKB-SubCell"/>
</dbReference>
<dbReference type="PANTHER" id="PTHR30368">
    <property type="entry name" value="SULFATE-BINDING PROTEIN"/>
    <property type="match status" value="1"/>
</dbReference>
<accession>A0A1I3WTT4</accession>
<dbReference type="GO" id="GO:1902358">
    <property type="term" value="P:sulfate transmembrane transport"/>
    <property type="evidence" value="ECO:0007669"/>
    <property type="project" value="InterPro"/>
</dbReference>
<evidence type="ECO:0000313" key="8">
    <source>
        <dbReference type="Proteomes" id="UP000199630"/>
    </source>
</evidence>
<evidence type="ECO:0000256" key="1">
    <source>
        <dbReference type="ARBA" id="ARBA00004418"/>
    </source>
</evidence>
<organism evidence="7 8">
    <name type="scientific">Celeribacter neptunius</name>
    <dbReference type="NCBI Taxonomy" id="588602"/>
    <lineage>
        <taxon>Bacteria</taxon>
        <taxon>Pseudomonadati</taxon>
        <taxon>Pseudomonadota</taxon>
        <taxon>Alphaproteobacteria</taxon>
        <taxon>Rhodobacterales</taxon>
        <taxon>Roseobacteraceae</taxon>
        <taxon>Celeribacter</taxon>
    </lineage>
</organism>
<dbReference type="OrthoDB" id="9802127at2"/>
<sequence>MRMTLLTAALLASAAPLFAQSSSLYDPAIIHAPQDGVVKLYGAGGPHTAFQKVADVWMEKTGNKIEIIAGPESKWSPMAQADADILWGTSEQSMTAFLETYKTFSSDQVEPIYIRPTIIAVKQGNPKGIKGFDDLLAPGMKIVVTEGAGVYNTSGTGAWEDVAGRLGNLGDVTAFRKNITAFAKGSGASYRAFGEQDADAWITWPNWPATKDDLEQIDLAPERTVWRDVNVALSPLADAEAAAFLAFLVTDEAQELMKTEGWLR</sequence>
<dbReference type="Pfam" id="PF13531">
    <property type="entry name" value="SBP_bac_11"/>
    <property type="match status" value="1"/>
</dbReference>
<name>A0A1I3WTT4_9RHOB</name>
<evidence type="ECO:0000256" key="2">
    <source>
        <dbReference type="ARBA" id="ARBA00006099"/>
    </source>
</evidence>
<dbReference type="RefSeq" id="WP_090062468.1">
    <property type="nucleotide sequence ID" value="NZ_FORH01000009.1"/>
</dbReference>
<keyword evidence="8" id="KW-1185">Reference proteome</keyword>
<comment type="similarity">
    <text evidence="2">Belongs to the prokaryotic sulfate-binding protein family.</text>
</comment>
<proteinExistence type="inferred from homology"/>
<dbReference type="GO" id="GO:0140104">
    <property type="term" value="F:molecular carrier activity"/>
    <property type="evidence" value="ECO:0007669"/>
    <property type="project" value="InterPro"/>
</dbReference>
<dbReference type="STRING" id="588602.SAMN04487991_3803"/>
<dbReference type="PANTHER" id="PTHR30368:SF2">
    <property type="entry name" value="SULFATE-BINDING PROTEIN"/>
    <property type="match status" value="1"/>
</dbReference>
<keyword evidence="5" id="KW-0574">Periplasm</keyword>
<dbReference type="Proteomes" id="UP000199630">
    <property type="component" value="Unassembled WGS sequence"/>
</dbReference>
<dbReference type="InterPro" id="IPR005669">
    <property type="entry name" value="Thiosulph/SO4-bd"/>
</dbReference>
<dbReference type="EMBL" id="FORH01000009">
    <property type="protein sequence ID" value="SFK09851.1"/>
    <property type="molecule type" value="Genomic_DNA"/>
</dbReference>
<comment type="subcellular location">
    <subcellularLocation>
        <location evidence="1">Periplasm</location>
    </subcellularLocation>
</comment>
<keyword evidence="4 6" id="KW-0732">Signal</keyword>